<dbReference type="InParanoid" id="A0A1D2VR42"/>
<gene>
    <name evidence="8" type="ORF">ASCRUDRAFT_73782</name>
</gene>
<dbReference type="InterPro" id="IPR022803">
    <property type="entry name" value="Ribosomal_uL5_dom_sf"/>
</dbReference>
<dbReference type="EMBL" id="KV454475">
    <property type="protein sequence ID" value="ODV64083.1"/>
    <property type="molecule type" value="Genomic_DNA"/>
</dbReference>
<dbReference type="InterPro" id="IPR020929">
    <property type="entry name" value="Ribosomal_uL5_CS"/>
</dbReference>
<dbReference type="AlphaFoldDB" id="A0A1D2VR42"/>
<dbReference type="GO" id="GO:0005840">
    <property type="term" value="C:ribosome"/>
    <property type="evidence" value="ECO:0007669"/>
    <property type="project" value="UniProtKB-KW"/>
</dbReference>
<evidence type="ECO:0000256" key="1">
    <source>
        <dbReference type="ARBA" id="ARBA00004021"/>
    </source>
</evidence>
<feature type="domain" description="Large ribosomal subunit protein uL5 C-terminal" evidence="7">
    <location>
        <begin position="64"/>
        <end position="140"/>
    </location>
</feature>
<dbReference type="InterPro" id="IPR031309">
    <property type="entry name" value="Ribosomal_uL5_C"/>
</dbReference>
<accession>A0A1D2VR42</accession>
<evidence type="ECO:0000256" key="3">
    <source>
        <dbReference type="ARBA" id="ARBA00022980"/>
    </source>
</evidence>
<evidence type="ECO:0000313" key="9">
    <source>
        <dbReference type="Proteomes" id="UP000095038"/>
    </source>
</evidence>
<evidence type="ECO:0000256" key="4">
    <source>
        <dbReference type="ARBA" id="ARBA00023274"/>
    </source>
</evidence>
<dbReference type="FunFam" id="3.30.1440.10:FF:000002">
    <property type="entry name" value="60S ribosomal protein L11"/>
    <property type="match status" value="1"/>
</dbReference>
<reference evidence="9" key="1">
    <citation type="submission" date="2016-05" db="EMBL/GenBank/DDBJ databases">
        <title>Comparative genomics of biotechnologically important yeasts.</title>
        <authorList>
            <consortium name="DOE Joint Genome Institute"/>
            <person name="Riley R."/>
            <person name="Haridas S."/>
            <person name="Wolfe K.H."/>
            <person name="Lopes M.R."/>
            <person name="Hittinger C.T."/>
            <person name="Goker M."/>
            <person name="Salamov A."/>
            <person name="Wisecaver J."/>
            <person name="Long T.M."/>
            <person name="Aerts A.L."/>
            <person name="Barry K."/>
            <person name="Choi C."/>
            <person name="Clum A."/>
            <person name="Coughlan A.Y."/>
            <person name="Deshpande S."/>
            <person name="Douglass A.P."/>
            <person name="Hanson S.J."/>
            <person name="Klenk H.-P."/>
            <person name="Labutti K."/>
            <person name="Lapidus A."/>
            <person name="Lindquist E."/>
            <person name="Lipzen A."/>
            <person name="Meier-Kolthoff J.P."/>
            <person name="Ohm R.A."/>
            <person name="Otillar R.P."/>
            <person name="Pangilinan J."/>
            <person name="Peng Y."/>
            <person name="Rokas A."/>
            <person name="Rosa C.A."/>
            <person name="Scheuner C."/>
            <person name="Sibirny A.A."/>
            <person name="Slot J.C."/>
            <person name="Stielow J.B."/>
            <person name="Sun H."/>
            <person name="Kurtzman C.P."/>
            <person name="Blackwell M."/>
            <person name="Grigoriev I.V."/>
            <person name="Jeffries T.W."/>
        </authorList>
    </citation>
    <scope>NUCLEOTIDE SEQUENCE [LARGE SCALE GENOMIC DNA]</scope>
    <source>
        <strain evidence="9">DSM 1968</strain>
    </source>
</reference>
<evidence type="ECO:0000259" key="7">
    <source>
        <dbReference type="Pfam" id="PF00673"/>
    </source>
</evidence>
<dbReference type="Gene3D" id="3.30.1440.10">
    <property type="match status" value="1"/>
</dbReference>
<feature type="domain" description="Large ribosomal subunit protein uL5 N-terminal" evidence="6">
    <location>
        <begin position="7"/>
        <end position="60"/>
    </location>
</feature>
<dbReference type="PANTHER" id="PTHR11994">
    <property type="entry name" value="60S RIBOSOMAL PROTEIN L11-RELATED"/>
    <property type="match status" value="1"/>
</dbReference>
<dbReference type="FunCoup" id="A0A1D2VR42">
    <property type="interactions" value="1033"/>
</dbReference>
<dbReference type="GO" id="GO:0006412">
    <property type="term" value="P:translation"/>
    <property type="evidence" value="ECO:0007669"/>
    <property type="project" value="InterPro"/>
</dbReference>
<comment type="similarity">
    <text evidence="2 5">Belongs to the universal ribosomal protein uL5 family.</text>
</comment>
<evidence type="ECO:0000313" key="8">
    <source>
        <dbReference type="EMBL" id="ODV64083.1"/>
    </source>
</evidence>
<evidence type="ECO:0000259" key="6">
    <source>
        <dbReference type="Pfam" id="PF00281"/>
    </source>
</evidence>
<dbReference type="SUPFAM" id="SSF55282">
    <property type="entry name" value="RL5-like"/>
    <property type="match status" value="1"/>
</dbReference>
<dbReference type="PROSITE" id="PS00358">
    <property type="entry name" value="RIBOSOMAL_L5"/>
    <property type="match status" value="1"/>
</dbReference>
<dbReference type="OrthoDB" id="1734943at2759"/>
<dbReference type="Pfam" id="PF00673">
    <property type="entry name" value="Ribosomal_L5_C"/>
    <property type="match status" value="1"/>
</dbReference>
<sequence length="174" mass="19800">MSAKAQNPMKDLKIEKLVLNICVGESGDRLTRASKVLEQLSGQTPVQSKARFTVRTFGIRRNEKIAVHVTIRGPKAEEILERGLKVKEYQLRNRNFSETGNFGFGIDEHIDLGIKYDPSIGIYGMDFYVVMGRPGFRVARKKHCKAKVGLSHKITKDDSIKWFKEKYDADVLNK</sequence>
<comment type="function">
    <text evidence="1">Component of the ribosome, a large ribonucleoprotein complex responsible for the synthesis of proteins in the cell. The small ribosomal subunit (SSU) binds messenger RNAs (mRNAs) and translates the encoded message by selecting cognate aminoacyl-transfer RNA (tRNA) molecules. The large subunit (LSU) contains the ribosomal catalytic site termed the peptidyl transferase center (PTC), which catalyzes the formation of peptide bonds, thereby polymerizing the amino acids delivered by tRNAs into a polypeptide chain. The nascent polypeptides leave the ribosome through a tunnel in the LSU and interact with protein factors that function in enzymatic processing, targeting, and the membrane insertion of nascent chains at the exit of the ribosomal tunnel.</text>
</comment>
<name>A0A1D2VR42_9ASCO</name>
<dbReference type="GO" id="GO:1990904">
    <property type="term" value="C:ribonucleoprotein complex"/>
    <property type="evidence" value="ECO:0007669"/>
    <property type="project" value="UniProtKB-KW"/>
</dbReference>
<organism evidence="8 9">
    <name type="scientific">Ascoidea rubescens DSM 1968</name>
    <dbReference type="NCBI Taxonomy" id="1344418"/>
    <lineage>
        <taxon>Eukaryota</taxon>
        <taxon>Fungi</taxon>
        <taxon>Dikarya</taxon>
        <taxon>Ascomycota</taxon>
        <taxon>Saccharomycotina</taxon>
        <taxon>Saccharomycetes</taxon>
        <taxon>Ascoideaceae</taxon>
        <taxon>Ascoidea</taxon>
    </lineage>
</organism>
<dbReference type="GeneID" id="30966074"/>
<dbReference type="PIRSF" id="PIRSF002161">
    <property type="entry name" value="Ribosomal_L5"/>
    <property type="match status" value="1"/>
</dbReference>
<evidence type="ECO:0000256" key="2">
    <source>
        <dbReference type="ARBA" id="ARBA00008553"/>
    </source>
</evidence>
<dbReference type="InterPro" id="IPR002132">
    <property type="entry name" value="Ribosomal_uL5"/>
</dbReference>
<dbReference type="InterPro" id="IPR057266">
    <property type="entry name" value="Ribosomal_uL5_euk/arc-type"/>
</dbReference>
<dbReference type="Proteomes" id="UP000095038">
    <property type="component" value="Unassembled WGS sequence"/>
</dbReference>
<dbReference type="Pfam" id="PF00281">
    <property type="entry name" value="Ribosomal_L5"/>
    <property type="match status" value="1"/>
</dbReference>
<dbReference type="GO" id="GO:0003735">
    <property type="term" value="F:structural constituent of ribosome"/>
    <property type="evidence" value="ECO:0007669"/>
    <property type="project" value="InterPro"/>
</dbReference>
<keyword evidence="4 5" id="KW-0687">Ribonucleoprotein</keyword>
<proteinExistence type="inferred from homology"/>
<protein>
    <submittedName>
        <fullName evidence="8">Ribosomal protein L11A</fullName>
    </submittedName>
</protein>
<dbReference type="InterPro" id="IPR031310">
    <property type="entry name" value="Ribosomal_uL5_N"/>
</dbReference>
<dbReference type="RefSeq" id="XP_020050390.1">
    <property type="nucleotide sequence ID" value="XM_020192438.1"/>
</dbReference>
<keyword evidence="9" id="KW-1185">Reference proteome</keyword>
<evidence type="ECO:0000256" key="5">
    <source>
        <dbReference type="RuleBase" id="RU003930"/>
    </source>
</evidence>
<dbReference type="NCBIfam" id="NF003258">
    <property type="entry name" value="PRK04219.1"/>
    <property type="match status" value="1"/>
</dbReference>
<keyword evidence="3 5" id="KW-0689">Ribosomal protein</keyword>
<dbReference type="STRING" id="1344418.A0A1D2VR42"/>